<organism evidence="2 3">
    <name type="scientific">Natranaeroarchaeum sulfidigenes</name>
    <dbReference type="NCBI Taxonomy" id="2784880"/>
    <lineage>
        <taxon>Archaea</taxon>
        <taxon>Methanobacteriati</taxon>
        <taxon>Methanobacteriota</taxon>
        <taxon>Stenosarchaea group</taxon>
        <taxon>Halobacteria</taxon>
        <taxon>Halobacteriales</taxon>
        <taxon>Natronoarchaeaceae</taxon>
        <taxon>Natranaeroarchaeum</taxon>
    </lineage>
</organism>
<feature type="region of interest" description="Disordered" evidence="1">
    <location>
        <begin position="1"/>
        <end position="46"/>
    </location>
</feature>
<dbReference type="EMBL" id="CP064786">
    <property type="protein sequence ID" value="QSG02336.1"/>
    <property type="molecule type" value="Genomic_DNA"/>
</dbReference>
<keyword evidence="3" id="KW-1185">Reference proteome</keyword>
<name>A0A897MVZ7_9EURY</name>
<protein>
    <submittedName>
        <fullName evidence="2">Uncharacterized protein</fullName>
    </submittedName>
</protein>
<evidence type="ECO:0000256" key="1">
    <source>
        <dbReference type="SAM" id="MobiDB-lite"/>
    </source>
</evidence>
<dbReference type="GeneID" id="70684501"/>
<dbReference type="AlphaFoldDB" id="A0A897MVZ7"/>
<reference evidence="2" key="1">
    <citation type="submission" date="2020-11" db="EMBL/GenBank/DDBJ databases">
        <title>Carbohydrate-dependent, anaerobic sulfur respiration: A novel catabolism in halophilic archaea.</title>
        <authorList>
            <person name="Sorokin D.Y."/>
            <person name="Messina E."/>
            <person name="Smedile F."/>
            <person name="La Cono V."/>
            <person name="Hallsworth J.E."/>
            <person name="Yakimov M.M."/>
        </authorList>
    </citation>
    <scope>NUCLEOTIDE SEQUENCE</scope>
    <source>
        <strain evidence="2">AArc-S</strain>
    </source>
</reference>
<gene>
    <name evidence="2" type="ORF">AArcS_1117</name>
</gene>
<accession>A0A897MVZ7</accession>
<dbReference type="RefSeq" id="WP_238479488.1">
    <property type="nucleotide sequence ID" value="NZ_CP064786.1"/>
</dbReference>
<feature type="compositionally biased region" description="Acidic residues" evidence="1">
    <location>
        <begin position="19"/>
        <end position="33"/>
    </location>
</feature>
<evidence type="ECO:0000313" key="2">
    <source>
        <dbReference type="EMBL" id="QSG02336.1"/>
    </source>
</evidence>
<evidence type="ECO:0000313" key="3">
    <source>
        <dbReference type="Proteomes" id="UP000663586"/>
    </source>
</evidence>
<proteinExistence type="predicted"/>
<dbReference type="KEGG" id="hara:AArcS_1117"/>
<sequence length="198" mass="21908">MSGCLESDGREQGDGNDPQSDDDANSSDEDSQEDMYPLIEPDPLDGIDPLAYDVSITSEATADSPLIIDVALTNTGEETITYGERRDAMFWTAGGDDDFSLYPKGSVEDQYEYDDGVWWLPDGFATTMDYQTATIEPDETHTETLALLHDSVDDAEELRALPPSLYFGVEFGYSADEDDTMPNGTDISWGFHLRLDEE</sequence>
<dbReference type="Proteomes" id="UP000663586">
    <property type="component" value="Chromosome"/>
</dbReference>